<dbReference type="EMBL" id="JQEC01000016">
    <property type="protein sequence ID" value="KGJ94864.1"/>
    <property type="molecule type" value="Genomic_DNA"/>
</dbReference>
<dbReference type="AlphaFoldDB" id="A0A099KVT8"/>
<dbReference type="Pfam" id="PF20578">
    <property type="entry name" value="aBig_2"/>
    <property type="match status" value="1"/>
</dbReference>
<dbReference type="InterPro" id="IPR011045">
    <property type="entry name" value="N2O_reductase_N"/>
</dbReference>
<accession>A0A099KVT8</accession>
<gene>
    <name evidence="4" type="ORF">GAB14E_2098</name>
</gene>
<name>A0A099KVT8_COLPS</name>
<evidence type="ECO:0000256" key="1">
    <source>
        <dbReference type="SAM" id="MobiDB-lite"/>
    </source>
</evidence>
<sequence length="1018" mass="108921">MKKNKNSLSLFKKKSLSLSIAVILASSLSACGGSDSEPVVIDNTGTTQPELASGLLCIDSNNNGKCDEGEVRQEGFSGTEIPENMKSSDYARLLEITDGSLYVTSPGADEINVYSTMIANEILFNPTISADKIQAATYLNEQLSLAADGSVTTEQAEQIKGSIKTALTTHANAHPLKVIAAVVSKFIKTKEFIITVEVDEVNAQHIAKRDISLRGEKLTWEQSDHDETPDFIMPLAGRNMTAMTMHYHNGLMVIDTSGETPVIKSNGLFANVEGERYAIDATTGASEHRLRGATSSPDGQYVYINIRPGNGEDSVGTSDNYGLFRVAIKDDGTFAAHDDPTTKRFVNAYVGNFEIVGDKVHVEDLDEEVTYILNLDLTDTGEFVTAKDVVTTSLATLINVKEQFTSADGMYLYAATEGESGSVNQLHKINTTTGVIDGVANLNEIFGTLKFFDNGRQALAYDGDYAAIIDLEKMALSTTLPLASSVRSGEISPDNNYAIFSSESDAVWVFDLNAIDVNIIASFNVGERIRAIAADEKGNVFIAGRGFNHVNKLNKGNVLTPAQILAADKAAVVESDINNGSSLSVVVSDLSLAATIPAGSGSTITWSSNVSNVNTLKPSNDEEPTLGALTRPTNGQGDQSGVLTANLNFSFRDISLDDLKTFDFSVRQIPETLPSATSIQTADNSAQYPAANVDGSIMLAPVRFENVNEEDVYGFIGINLVDGSPVIVSGTAETPKTYLDTESLVGVGVHGSYGIGVSSAVEVGNDIGQARIFTVAMDATGVLSNAVTTAIDITTGVPQKVGFNAEQSIASVMIKKDDDSYLTEFYAIGDSGEISLTHTINLEPAEYATYGPPAMNNDASRVYQRDGDNVIMTAADGATTSAAVDEIARVWSHDNRVFVLTYEGNIVSFNETLDESSRKMFYTGTGGRMYSAAGRAFNGKDYLYIAVQRADSALNGIYQLEIMDDGSLKEIAFSNTPDSDGGDRMTVSGDGGTVYFSYRVRSGDNKGRHFGVIEMPNQ</sequence>
<dbReference type="PROSITE" id="PS51257">
    <property type="entry name" value="PROKAR_LIPOPROTEIN"/>
    <property type="match status" value="1"/>
</dbReference>
<comment type="caution">
    <text evidence="4">The sequence shown here is derived from an EMBL/GenBank/DDBJ whole genome shotgun (WGS) entry which is preliminary data.</text>
</comment>
<feature type="region of interest" description="Disordered" evidence="1">
    <location>
        <begin position="616"/>
        <end position="637"/>
    </location>
</feature>
<reference evidence="4 5" key="1">
    <citation type="submission" date="2014-08" db="EMBL/GenBank/DDBJ databases">
        <title>Genomic and Phenotypic Diversity of Colwellia psychrerythraea strains from Disparate Marine Basins.</title>
        <authorList>
            <person name="Techtmann S.M."/>
            <person name="Stelling S.C."/>
            <person name="Utturkar S.M."/>
            <person name="Alshibli N."/>
            <person name="Harris A."/>
            <person name="Brown S.D."/>
            <person name="Hazen T.C."/>
        </authorList>
    </citation>
    <scope>NUCLEOTIDE SEQUENCE [LARGE SCALE GENOMIC DNA]</scope>
    <source>
        <strain evidence="4 5">GAB14E</strain>
    </source>
</reference>
<feature type="signal peptide" evidence="2">
    <location>
        <begin position="1"/>
        <end position="30"/>
    </location>
</feature>
<evidence type="ECO:0000256" key="2">
    <source>
        <dbReference type="SAM" id="SignalP"/>
    </source>
</evidence>
<dbReference type="OrthoDB" id="5837361at2"/>
<dbReference type="SUPFAM" id="SSF50974">
    <property type="entry name" value="Nitrous oxide reductase, N-terminal domain"/>
    <property type="match status" value="1"/>
</dbReference>
<dbReference type="PATRIC" id="fig|28229.3.peg.1714"/>
<feature type="domain" description="Atrophied bacterial Ig" evidence="3">
    <location>
        <begin position="566"/>
        <end position="667"/>
    </location>
</feature>
<feature type="chain" id="PRO_5001949212" description="Atrophied bacterial Ig domain-containing protein" evidence="2">
    <location>
        <begin position="31"/>
        <end position="1018"/>
    </location>
</feature>
<dbReference type="RefSeq" id="WP_033081774.1">
    <property type="nucleotide sequence ID" value="NZ_JQEC01000016.1"/>
</dbReference>
<organism evidence="4 5">
    <name type="scientific">Colwellia psychrerythraea</name>
    <name type="common">Vibrio psychroerythus</name>
    <dbReference type="NCBI Taxonomy" id="28229"/>
    <lineage>
        <taxon>Bacteria</taxon>
        <taxon>Pseudomonadati</taxon>
        <taxon>Pseudomonadota</taxon>
        <taxon>Gammaproteobacteria</taxon>
        <taxon>Alteromonadales</taxon>
        <taxon>Colwelliaceae</taxon>
        <taxon>Colwellia</taxon>
    </lineage>
</organism>
<dbReference type="InterPro" id="IPR046780">
    <property type="entry name" value="aBig_2"/>
</dbReference>
<dbReference type="Proteomes" id="UP000029868">
    <property type="component" value="Unassembled WGS sequence"/>
</dbReference>
<proteinExistence type="predicted"/>
<evidence type="ECO:0000313" key="4">
    <source>
        <dbReference type="EMBL" id="KGJ94864.1"/>
    </source>
</evidence>
<evidence type="ECO:0000313" key="5">
    <source>
        <dbReference type="Proteomes" id="UP000029868"/>
    </source>
</evidence>
<evidence type="ECO:0000259" key="3">
    <source>
        <dbReference type="Pfam" id="PF20578"/>
    </source>
</evidence>
<keyword evidence="2" id="KW-0732">Signal</keyword>
<protein>
    <recommendedName>
        <fullName evidence="3">Atrophied bacterial Ig domain-containing protein</fullName>
    </recommendedName>
</protein>